<dbReference type="InterPro" id="IPR008775">
    <property type="entry name" value="Phytyl_CoA_dOase-like"/>
</dbReference>
<dbReference type="SUPFAM" id="SSF51197">
    <property type="entry name" value="Clavaminate synthase-like"/>
    <property type="match status" value="1"/>
</dbReference>
<feature type="non-terminal residue" evidence="1">
    <location>
        <position position="1"/>
    </location>
</feature>
<dbReference type="Pfam" id="PF05721">
    <property type="entry name" value="PhyH"/>
    <property type="match status" value="1"/>
</dbReference>
<dbReference type="AlphaFoldDB" id="A0A381SFK1"/>
<proteinExistence type="predicted"/>
<evidence type="ECO:0000313" key="1">
    <source>
        <dbReference type="EMBL" id="SVA02852.1"/>
    </source>
</evidence>
<dbReference type="GO" id="GO:0016491">
    <property type="term" value="F:oxidoreductase activity"/>
    <property type="evidence" value="ECO:0007669"/>
    <property type="project" value="UniProtKB-ARBA"/>
</dbReference>
<gene>
    <name evidence="1" type="ORF">METZ01_LOCUS55706</name>
</gene>
<protein>
    <submittedName>
        <fullName evidence="1">Uncharacterized protein</fullName>
    </submittedName>
</protein>
<dbReference type="PANTHER" id="PTHR20883">
    <property type="entry name" value="PHYTANOYL-COA DIOXYGENASE DOMAIN CONTAINING 1"/>
    <property type="match status" value="1"/>
</dbReference>
<organism evidence="1">
    <name type="scientific">marine metagenome</name>
    <dbReference type="NCBI Taxonomy" id="408172"/>
    <lineage>
        <taxon>unclassified sequences</taxon>
        <taxon>metagenomes</taxon>
        <taxon>ecological metagenomes</taxon>
    </lineage>
</organism>
<dbReference type="PANTHER" id="PTHR20883:SF48">
    <property type="entry name" value="ECTOINE DIOXYGENASE"/>
    <property type="match status" value="1"/>
</dbReference>
<name>A0A381SFK1_9ZZZZ</name>
<sequence length="424" mass="45213">VAARPPLLGTVATMPPETPAVLAADPDSFHRFHHEVLPERIAAGNGALAHHYLADRGTLGIRTPAGSWTFVPRRGSVDLVKGEEGADSVVEVDLDAWLGLVSDLDTAPGLFYTDRATVPVGNPMRFMGWEPGLRALFHGIPVFDPDTADLRGLDGALLDPNQAFTLDDVGNEAARHFLRTAGYLWVRGAFDADEVAGMLANTAVLADEARPGDMTSWWGRDSGGAEVLTRVLRAASRPGLRALADDPRICRIVEASDEDLAPKVPDDPEAVDRVTVLWKRPDMAEGLADLPWHRDCGMGGHAINCPSAVLTICLTDGSPEAGQLRFLPGSHRGAFPFVDGTAVEAPGGIGLPIEAGDVTMHYSDLMHASLPPTSSDGPYRISVLIGFSPSDAGHHRGERHYNDALLINEDGQIDHLGQRLADGG</sequence>
<dbReference type="Gene3D" id="2.60.120.620">
    <property type="entry name" value="q2cbj1_9rhob like domain"/>
    <property type="match status" value="1"/>
</dbReference>
<accession>A0A381SFK1</accession>
<dbReference type="EMBL" id="UINC01003048">
    <property type="protein sequence ID" value="SVA02852.1"/>
    <property type="molecule type" value="Genomic_DNA"/>
</dbReference>
<reference evidence="1" key="1">
    <citation type="submission" date="2018-05" db="EMBL/GenBank/DDBJ databases">
        <authorList>
            <person name="Lanie J.A."/>
            <person name="Ng W.-L."/>
            <person name="Kazmierczak K.M."/>
            <person name="Andrzejewski T.M."/>
            <person name="Davidsen T.M."/>
            <person name="Wayne K.J."/>
            <person name="Tettelin H."/>
            <person name="Glass J.I."/>
            <person name="Rusch D."/>
            <person name="Podicherti R."/>
            <person name="Tsui H.-C.T."/>
            <person name="Winkler M.E."/>
        </authorList>
    </citation>
    <scope>NUCLEOTIDE SEQUENCE</scope>
</reference>
<dbReference type="GO" id="GO:0046872">
    <property type="term" value="F:metal ion binding"/>
    <property type="evidence" value="ECO:0007669"/>
    <property type="project" value="UniProtKB-ARBA"/>
</dbReference>